<reference evidence="4" key="1">
    <citation type="submission" date="2016-06" db="UniProtKB">
        <authorList>
            <consortium name="WormBaseParasite"/>
        </authorList>
    </citation>
    <scope>IDENTIFICATION</scope>
</reference>
<dbReference type="InterPro" id="IPR037516">
    <property type="entry name" value="Tripartite_DENN"/>
</dbReference>
<feature type="domain" description="UDENN" evidence="1">
    <location>
        <begin position="1"/>
        <end position="54"/>
    </location>
</feature>
<reference evidence="2 3" key="2">
    <citation type="submission" date="2018-11" db="EMBL/GenBank/DDBJ databases">
        <authorList>
            <consortium name="Pathogen Informatics"/>
        </authorList>
    </citation>
    <scope>NUCLEOTIDE SEQUENCE [LARGE SCALE GENOMIC DNA]</scope>
    <source>
        <strain evidence="2">Dakar</strain>
        <strain evidence="3">Dakar, Senegal</strain>
    </source>
</reference>
<evidence type="ECO:0000313" key="4">
    <source>
        <dbReference type="WBParaSite" id="SCUD_0001118801-mRNA-1"/>
    </source>
</evidence>
<evidence type="ECO:0000313" key="3">
    <source>
        <dbReference type="Proteomes" id="UP000279833"/>
    </source>
</evidence>
<dbReference type="Gene3D" id="3.40.50.11500">
    <property type="match status" value="1"/>
</dbReference>
<organism evidence="4">
    <name type="scientific">Schistosoma curassoni</name>
    <dbReference type="NCBI Taxonomy" id="6186"/>
    <lineage>
        <taxon>Eukaryota</taxon>
        <taxon>Metazoa</taxon>
        <taxon>Spiralia</taxon>
        <taxon>Lophotrochozoa</taxon>
        <taxon>Platyhelminthes</taxon>
        <taxon>Trematoda</taxon>
        <taxon>Digenea</taxon>
        <taxon>Strigeidida</taxon>
        <taxon>Schistosomatoidea</taxon>
        <taxon>Schistosomatidae</taxon>
        <taxon>Schistosoma</taxon>
    </lineage>
</organism>
<accession>A0A183K859</accession>
<dbReference type="Proteomes" id="UP000279833">
    <property type="component" value="Unassembled WGS sequence"/>
</dbReference>
<dbReference type="Pfam" id="PF02141">
    <property type="entry name" value="DENN"/>
    <property type="match status" value="1"/>
</dbReference>
<protein>
    <submittedName>
        <fullName evidence="4">UDENN domain-containing protein</fullName>
    </submittedName>
</protein>
<dbReference type="AlphaFoldDB" id="A0A183K859"/>
<keyword evidence="3" id="KW-1185">Reference proteome</keyword>
<dbReference type="InterPro" id="IPR043153">
    <property type="entry name" value="DENN_C"/>
</dbReference>
<dbReference type="EMBL" id="UZAK01034247">
    <property type="protein sequence ID" value="VDP43442.1"/>
    <property type="molecule type" value="Genomic_DNA"/>
</dbReference>
<dbReference type="PROSITE" id="PS50211">
    <property type="entry name" value="DENN"/>
    <property type="match status" value="1"/>
</dbReference>
<dbReference type="WBParaSite" id="SCUD_0001118801-mRNA-1">
    <property type="protein sequence ID" value="SCUD_0001118801-mRNA-1"/>
    <property type="gene ID" value="SCUD_0001118801"/>
</dbReference>
<sequence>MKLYFRVLCSEFQHLNPHIICLLLERSLLFCSRRLTKLTACVLTSVSLLYPIQW</sequence>
<dbReference type="STRING" id="6186.A0A183K859"/>
<evidence type="ECO:0000313" key="2">
    <source>
        <dbReference type="EMBL" id="VDP43442.1"/>
    </source>
</evidence>
<proteinExistence type="predicted"/>
<gene>
    <name evidence="2" type="ORF">SCUD_LOCUS11188</name>
</gene>
<evidence type="ECO:0000259" key="1">
    <source>
        <dbReference type="PROSITE" id="PS50211"/>
    </source>
</evidence>
<name>A0A183K859_9TREM</name>
<dbReference type="InterPro" id="IPR001194">
    <property type="entry name" value="cDENN_dom"/>
</dbReference>